<keyword evidence="2" id="KW-1185">Reference proteome</keyword>
<evidence type="ECO:0000313" key="2">
    <source>
        <dbReference type="Proteomes" id="UP000008021"/>
    </source>
</evidence>
<name>A0A0E0DXX8_9ORYZ</name>
<dbReference type="EnsemblPlants" id="OMERI06G06290.1">
    <property type="protein sequence ID" value="OMERI06G06290.1"/>
    <property type="gene ID" value="OMERI06G06290"/>
</dbReference>
<dbReference type="Proteomes" id="UP000008021">
    <property type="component" value="Chromosome 6"/>
</dbReference>
<proteinExistence type="predicted"/>
<organism evidence="1">
    <name type="scientific">Oryza meridionalis</name>
    <dbReference type="NCBI Taxonomy" id="40149"/>
    <lineage>
        <taxon>Eukaryota</taxon>
        <taxon>Viridiplantae</taxon>
        <taxon>Streptophyta</taxon>
        <taxon>Embryophyta</taxon>
        <taxon>Tracheophyta</taxon>
        <taxon>Spermatophyta</taxon>
        <taxon>Magnoliopsida</taxon>
        <taxon>Liliopsida</taxon>
        <taxon>Poales</taxon>
        <taxon>Poaceae</taxon>
        <taxon>BOP clade</taxon>
        <taxon>Oryzoideae</taxon>
        <taxon>Oryzeae</taxon>
        <taxon>Oryzinae</taxon>
        <taxon>Oryza</taxon>
    </lineage>
</organism>
<reference evidence="1" key="2">
    <citation type="submission" date="2018-05" db="EMBL/GenBank/DDBJ databases">
        <title>OmerRS3 (Oryza meridionalis Reference Sequence Version 3).</title>
        <authorList>
            <person name="Zhang J."/>
            <person name="Kudrna D."/>
            <person name="Lee S."/>
            <person name="Talag J."/>
            <person name="Welchert J."/>
            <person name="Wing R.A."/>
        </authorList>
    </citation>
    <scope>NUCLEOTIDE SEQUENCE [LARGE SCALE GENOMIC DNA]</scope>
    <source>
        <strain evidence="1">cv. OR44</strain>
    </source>
</reference>
<reference evidence="1" key="1">
    <citation type="submission" date="2015-04" db="UniProtKB">
        <authorList>
            <consortium name="EnsemblPlants"/>
        </authorList>
    </citation>
    <scope>IDENTIFICATION</scope>
</reference>
<dbReference type="HOGENOM" id="CLU_2487213_0_0_1"/>
<accession>A0A0E0DXX8</accession>
<evidence type="ECO:0000313" key="1">
    <source>
        <dbReference type="EnsemblPlants" id="OMERI06G06290.1"/>
    </source>
</evidence>
<sequence length="87" mass="9498">MIVANAIDDDGCVWHASSPVRESWVFVSRTRRSRHKEEELTSPAATAAAAADSDLLAAGKEELSEQAAKRAEVAKSLRAFKTRNFIP</sequence>
<dbReference type="AlphaFoldDB" id="A0A0E0DXX8"/>
<protein>
    <submittedName>
        <fullName evidence="1">Uncharacterized protein</fullName>
    </submittedName>
</protein>
<dbReference type="Gramene" id="OMERI06G06290.1">
    <property type="protein sequence ID" value="OMERI06G06290.1"/>
    <property type="gene ID" value="OMERI06G06290"/>
</dbReference>